<proteinExistence type="predicted"/>
<evidence type="ECO:0000256" key="2">
    <source>
        <dbReference type="ARBA" id="ARBA00022448"/>
    </source>
</evidence>
<comment type="subcellular location">
    <subcellularLocation>
        <location evidence="1">Membrane</location>
        <topology evidence="1">Multi-pass membrane protein</topology>
    </subcellularLocation>
</comment>
<feature type="transmembrane region" description="Helical" evidence="6">
    <location>
        <begin position="190"/>
        <end position="210"/>
    </location>
</feature>
<keyword evidence="2" id="KW-0813">Transport</keyword>
<dbReference type="GO" id="GO:0005886">
    <property type="term" value="C:plasma membrane"/>
    <property type="evidence" value="ECO:0007669"/>
    <property type="project" value="TreeGrafter"/>
</dbReference>
<gene>
    <name evidence="8" type="ORF">HNQ40_003419</name>
</gene>
<evidence type="ECO:0000256" key="3">
    <source>
        <dbReference type="ARBA" id="ARBA00022692"/>
    </source>
</evidence>
<dbReference type="PANTHER" id="PTHR10283:SF92">
    <property type="entry name" value="LOW-AFFINITY PHOSPHATE TRANSPORTER PHO91"/>
    <property type="match status" value="1"/>
</dbReference>
<feature type="transmembrane region" description="Helical" evidence="6">
    <location>
        <begin position="39"/>
        <end position="72"/>
    </location>
</feature>
<evidence type="ECO:0000256" key="6">
    <source>
        <dbReference type="SAM" id="Phobius"/>
    </source>
</evidence>
<protein>
    <submittedName>
        <fullName evidence="8">Sodium-dependent dicarboxylate transporter 2/3/5</fullName>
    </submittedName>
</protein>
<evidence type="ECO:0000313" key="8">
    <source>
        <dbReference type="EMBL" id="MBB6431613.1"/>
    </source>
</evidence>
<comment type="caution">
    <text evidence="8">The sequence shown here is derived from an EMBL/GenBank/DDBJ whole genome shotgun (WGS) entry which is preliminary data.</text>
</comment>
<dbReference type="RefSeq" id="WP_184679069.1">
    <property type="nucleotide sequence ID" value="NZ_JACHGY010000001.1"/>
</dbReference>
<evidence type="ECO:0000256" key="1">
    <source>
        <dbReference type="ARBA" id="ARBA00004141"/>
    </source>
</evidence>
<feature type="transmembrane region" description="Helical" evidence="6">
    <location>
        <begin position="142"/>
        <end position="160"/>
    </location>
</feature>
<feature type="transmembrane region" description="Helical" evidence="6">
    <location>
        <begin position="230"/>
        <end position="256"/>
    </location>
</feature>
<dbReference type="CDD" id="cd01115">
    <property type="entry name" value="SLC13_permease"/>
    <property type="match status" value="1"/>
</dbReference>
<accession>A0A7X0LN34</accession>
<sequence length="480" mass="50837">MDRGRLIKLCIALIIPLIVILIPRDMIPIDGLTVTQHRVVAIFALALCLWVLEPIPIFATSVLIIVVELMTISNKSIKWLMPSGEAPEGFGEMVPYKSIMATFADPIIMLFLGGFFLGAAATKYKMDTNLGRVLLKPFGTRTALVMLGMMVVTAVFSMFMSNTATTAMMLAVLMPVLRSIDAVDPARISFALAIPFAANIGGIGTPIGTPPNAVGMKYLVDGDGQALVTFAGWMGFGVPFVIVLLVVAWLLLLFMFKPSKPNLEVEFKGRWLRSPQAWVVYVTSAATILLWLTGGTVHGLTSHTVALIPVAVFCCTGIMTSQDLKGLSWDVLWLVAGGFALGLALQATGLSAALVESIPFASMPALVIICIAVALTFTMATFMSNTAAANLVLPIMAALGASLSSLVPLGGQMMLILVVTFSASLAMTMPISTPPNAMAYATGWIKTGHMAKAGLAVGALGLALTAVMAVLMNVMGFFDR</sequence>
<keyword evidence="5 6" id="KW-0472">Membrane</keyword>
<keyword evidence="3 6" id="KW-0812">Transmembrane</keyword>
<feature type="domain" description="Citrate transporter-like" evidence="7">
    <location>
        <begin position="48"/>
        <end position="404"/>
    </location>
</feature>
<keyword evidence="4 6" id="KW-1133">Transmembrane helix</keyword>
<dbReference type="AlphaFoldDB" id="A0A7X0LN34"/>
<feature type="transmembrane region" description="Helical" evidence="6">
    <location>
        <begin position="6"/>
        <end position="27"/>
    </location>
</feature>
<feature type="transmembrane region" description="Helical" evidence="6">
    <location>
        <begin position="277"/>
        <end position="294"/>
    </location>
</feature>
<evidence type="ECO:0000256" key="5">
    <source>
        <dbReference type="ARBA" id="ARBA00023136"/>
    </source>
</evidence>
<feature type="transmembrane region" description="Helical" evidence="6">
    <location>
        <begin position="413"/>
        <end position="432"/>
    </location>
</feature>
<name>A0A7X0LN34_9BACT</name>
<dbReference type="PANTHER" id="PTHR10283">
    <property type="entry name" value="SOLUTE CARRIER FAMILY 13 MEMBER"/>
    <property type="match status" value="1"/>
</dbReference>
<feature type="transmembrane region" description="Helical" evidence="6">
    <location>
        <begin position="360"/>
        <end position="380"/>
    </location>
</feature>
<evidence type="ECO:0000259" key="7">
    <source>
        <dbReference type="Pfam" id="PF03600"/>
    </source>
</evidence>
<feature type="transmembrane region" description="Helical" evidence="6">
    <location>
        <begin position="99"/>
        <end position="121"/>
    </location>
</feature>
<feature type="transmembrane region" description="Helical" evidence="6">
    <location>
        <begin position="331"/>
        <end position="354"/>
    </location>
</feature>
<feature type="transmembrane region" description="Helical" evidence="6">
    <location>
        <begin position="387"/>
        <end position="407"/>
    </location>
</feature>
<dbReference type="Proteomes" id="UP000541810">
    <property type="component" value="Unassembled WGS sequence"/>
</dbReference>
<dbReference type="Pfam" id="PF03600">
    <property type="entry name" value="CitMHS"/>
    <property type="match status" value="1"/>
</dbReference>
<dbReference type="GO" id="GO:0005315">
    <property type="term" value="F:phosphate transmembrane transporter activity"/>
    <property type="evidence" value="ECO:0007669"/>
    <property type="project" value="TreeGrafter"/>
</dbReference>
<reference evidence="8 9" key="1">
    <citation type="submission" date="2020-08" db="EMBL/GenBank/DDBJ databases">
        <title>Genomic Encyclopedia of Type Strains, Phase IV (KMG-IV): sequencing the most valuable type-strain genomes for metagenomic binning, comparative biology and taxonomic classification.</title>
        <authorList>
            <person name="Goeker M."/>
        </authorList>
    </citation>
    <scope>NUCLEOTIDE SEQUENCE [LARGE SCALE GENOMIC DNA]</scope>
    <source>
        <strain evidence="8 9">DSM 103725</strain>
    </source>
</reference>
<dbReference type="InterPro" id="IPR004680">
    <property type="entry name" value="Cit_transptr-like_dom"/>
</dbReference>
<evidence type="ECO:0000313" key="9">
    <source>
        <dbReference type="Proteomes" id="UP000541810"/>
    </source>
</evidence>
<feature type="transmembrane region" description="Helical" evidence="6">
    <location>
        <begin position="453"/>
        <end position="478"/>
    </location>
</feature>
<evidence type="ECO:0000256" key="4">
    <source>
        <dbReference type="ARBA" id="ARBA00022989"/>
    </source>
</evidence>
<keyword evidence="9" id="KW-1185">Reference proteome</keyword>
<dbReference type="InterPro" id="IPR001898">
    <property type="entry name" value="SLC13A/DASS"/>
</dbReference>
<dbReference type="EMBL" id="JACHGY010000001">
    <property type="protein sequence ID" value="MBB6431613.1"/>
    <property type="molecule type" value="Genomic_DNA"/>
</dbReference>
<organism evidence="8 9">
    <name type="scientific">Algisphaera agarilytica</name>
    <dbReference type="NCBI Taxonomy" id="1385975"/>
    <lineage>
        <taxon>Bacteria</taxon>
        <taxon>Pseudomonadati</taxon>
        <taxon>Planctomycetota</taxon>
        <taxon>Phycisphaerae</taxon>
        <taxon>Phycisphaerales</taxon>
        <taxon>Phycisphaeraceae</taxon>
        <taxon>Algisphaera</taxon>
    </lineage>
</organism>
<dbReference type="NCBIfam" id="TIGR00785">
    <property type="entry name" value="dass"/>
    <property type="match status" value="1"/>
</dbReference>